<reference evidence="2" key="1">
    <citation type="journal article" date="2013" name="ISME J.">
        <title>A small predatory core genome in the divergent marine Bacteriovorax marinus SJ and the terrestrial Bdellovibrio bacteriovorus.</title>
        <authorList>
            <person name="Crossman L.C."/>
            <person name="Chen H."/>
            <person name="Cerdeno-Tarraga A.M."/>
            <person name="Brooks K."/>
            <person name="Quail M.A."/>
            <person name="Pineiro S.A."/>
            <person name="Hobley L."/>
            <person name="Sockett R.E."/>
            <person name="Bentley S.D."/>
            <person name="Parkhill J."/>
            <person name="Williams H.N."/>
            <person name="Stine O.C."/>
        </authorList>
    </citation>
    <scope>NUCLEOTIDE SEQUENCE [LARGE SCALE GENOMIC DNA]</scope>
    <source>
        <strain evidence="2">ATCC BAA-682 / DSM 15412 / SJ</strain>
    </source>
</reference>
<dbReference type="HOGENOM" id="CLU_358552_0_0_7"/>
<evidence type="ECO:0000313" key="1">
    <source>
        <dbReference type="EMBL" id="CBW27447.1"/>
    </source>
</evidence>
<organism evidence="1 2">
    <name type="scientific">Halobacteriovorax marinus (strain ATCC BAA-682 / DSM 15412 / SJ)</name>
    <name type="common">Bacteriovorax marinus</name>
    <dbReference type="NCBI Taxonomy" id="862908"/>
    <lineage>
        <taxon>Bacteria</taxon>
        <taxon>Pseudomonadati</taxon>
        <taxon>Bdellovibrionota</taxon>
        <taxon>Bacteriovoracia</taxon>
        <taxon>Bacteriovoracales</taxon>
        <taxon>Halobacteriovoraceae</taxon>
        <taxon>Halobacteriovorax</taxon>
    </lineage>
</organism>
<sequence length="781" mass="90028">MKIYLYPLVTLILIIKTSLVYSSSLEDLSSEQLSDFYNDFIERSCSDEDCLNLKKRKFEACSDKACMGSFVEFEELSAWKCSKSKNFSGCIGQITFRSAMCSDLDCIRDISEEIKKEISPTELKKGRIKNIRKYSKIINTNGVKKTYPKSTSSGVSVARVSAPKSITTSASSSVTSLDKVDTQKEMMNLSQKANEDKCQSKECLMEMERVYAKLSPADKVSIENIVQDERFAHIPSKIVRIYLTDGPFSPAMIQHFKSNSSELSLSKYNYRKDYFNCSRYREVDCSYAKENDQWISAIRNYFNDRDAGFALAESIYKLKYTTPHQILCNIGFNKLPKGRTPFKEQVIGVQKDSYYFESFNPYPFSAATKLECLERMTKFEQAYKARLVELGNYPARKSFGFEELGRGGQLPPPILEYIRGECHSIIYTPSSDRRNPNLKDLQSSNKRVFKSKSYKSKTRNECRFMANRDIYELDPSKWQEYIFYLGNVPFTRMSSKALPHRLTISKFAKYPQPYDISAPKCEISYERSGHKRSVREFDLPSGARDCLDVCKEQRAKLGKKKLSNFKCRELPNMIANPMFGFKSLIYSEEEKTYLNCSYFNYHWSRKPIREFIVESEEDCLSIGMNSKKGGAKAYADHYGFRLKKDELYDIEVRVNNKTLLRFSSNPQCTMGNLSRIGGRTSKYIGTKKVNVKNERECLDQCMKFKNDVSLSTTKSPNFVSCELGRRAYNPIMLNFKSAKTIDPFIAVSESDRGREEHYFNESFKEVWHGYPYISDLASSDE</sequence>
<dbReference type="STRING" id="862908.BMS_2668"/>
<gene>
    <name evidence="1" type="ordered locus">BMS_2668</name>
</gene>
<dbReference type="KEGG" id="bmx:BMS_2668"/>
<dbReference type="EMBL" id="FQ312005">
    <property type="protein sequence ID" value="CBW27447.1"/>
    <property type="molecule type" value="Genomic_DNA"/>
</dbReference>
<dbReference type="AlphaFoldDB" id="E1WXD0"/>
<name>E1WXD0_HALMS</name>
<keyword evidence="2" id="KW-1185">Reference proteome</keyword>
<dbReference type="PATRIC" id="fig|862908.3.peg.2546"/>
<dbReference type="Proteomes" id="UP000008963">
    <property type="component" value="Chromosome"/>
</dbReference>
<accession>E1WXD0</accession>
<protein>
    <submittedName>
        <fullName evidence="1">Uncharacterized protein</fullName>
    </submittedName>
</protein>
<evidence type="ECO:0000313" key="2">
    <source>
        <dbReference type="Proteomes" id="UP000008963"/>
    </source>
</evidence>
<proteinExistence type="predicted"/>
<dbReference type="RefSeq" id="WP_014245222.1">
    <property type="nucleotide sequence ID" value="NC_016620.1"/>
</dbReference>